<dbReference type="Proteomes" id="UP000245783">
    <property type="component" value="Unassembled WGS sequence"/>
</dbReference>
<proteinExistence type="predicted"/>
<reference evidence="2 3" key="1">
    <citation type="journal article" date="2018" name="Mol. Biol. Evol.">
        <title>Broad Genomic Sampling Reveals a Smut Pathogenic Ancestry of the Fungal Clade Ustilaginomycotina.</title>
        <authorList>
            <person name="Kijpornyongpan T."/>
            <person name="Mondo S.J."/>
            <person name="Barry K."/>
            <person name="Sandor L."/>
            <person name="Lee J."/>
            <person name="Lipzen A."/>
            <person name="Pangilinan J."/>
            <person name="LaButti K."/>
            <person name="Hainaut M."/>
            <person name="Henrissat B."/>
            <person name="Grigoriev I.V."/>
            <person name="Spatafora J.W."/>
            <person name="Aime M.C."/>
        </authorList>
    </citation>
    <scope>NUCLEOTIDE SEQUENCE [LARGE SCALE GENOMIC DNA]</scope>
    <source>
        <strain evidence="2 3">MCA 4658</strain>
    </source>
</reference>
<accession>A0A316VQZ5</accession>
<dbReference type="RefSeq" id="XP_025367102.1">
    <property type="nucleotide sequence ID" value="XM_025516435.1"/>
</dbReference>
<evidence type="ECO:0000313" key="2">
    <source>
        <dbReference type="EMBL" id="PWN39942.1"/>
    </source>
</evidence>
<dbReference type="InParanoid" id="A0A316VQZ5"/>
<dbReference type="AlphaFoldDB" id="A0A316VQZ5"/>
<protein>
    <submittedName>
        <fullName evidence="2">Uncharacterized protein</fullName>
    </submittedName>
</protein>
<feature type="compositionally biased region" description="Polar residues" evidence="1">
    <location>
        <begin position="306"/>
        <end position="315"/>
    </location>
</feature>
<gene>
    <name evidence="2" type="ORF">IE81DRAFT_349719</name>
</gene>
<evidence type="ECO:0000256" key="1">
    <source>
        <dbReference type="SAM" id="MobiDB-lite"/>
    </source>
</evidence>
<dbReference type="GeneID" id="37038305"/>
<keyword evidence="3" id="KW-1185">Reference proteome</keyword>
<organism evidence="2 3">
    <name type="scientific">Ceraceosorus guamensis</name>
    <dbReference type="NCBI Taxonomy" id="1522189"/>
    <lineage>
        <taxon>Eukaryota</taxon>
        <taxon>Fungi</taxon>
        <taxon>Dikarya</taxon>
        <taxon>Basidiomycota</taxon>
        <taxon>Ustilaginomycotina</taxon>
        <taxon>Exobasidiomycetes</taxon>
        <taxon>Ceraceosorales</taxon>
        <taxon>Ceraceosoraceae</taxon>
        <taxon>Ceraceosorus</taxon>
    </lineage>
</organism>
<feature type="region of interest" description="Disordered" evidence="1">
    <location>
        <begin position="269"/>
        <end position="335"/>
    </location>
</feature>
<dbReference type="EMBL" id="KZ819437">
    <property type="protein sequence ID" value="PWN39942.1"/>
    <property type="molecule type" value="Genomic_DNA"/>
</dbReference>
<evidence type="ECO:0000313" key="3">
    <source>
        <dbReference type="Proteomes" id="UP000245783"/>
    </source>
</evidence>
<sequence length="417" mass="44737">MALLLTASSFYSFSTTVQAITGTALLILKLQLPSAPFVHLPLLSPPPAPLPLLLSLPVLFPLFLVPTTPATGSGAQQQRKRKDRASASNAIKVWQKMDPSSKFLHLHKTMKSCQAIGTLAKELEDGFMDVNAIISEHDVPATCLYLAAELSVEEASRRSPLELPPPDPLPAYRCSPLELPPLLLPPSLLALAPAPPLLPPLLQTRGKVALTAPLLTQHYLHLLLPLSQRRAKGKGKLPPSRMQENLLLVAAAVVVALGKAALNEAAVVAPQEQARLRPPASRRSLQVTEALRLSSPPPKDTPTGPKAQSSNSGNTGDKPDPAQGQTPATNGANAGKKNASAWQLIFECHAHEAKCACKVLTTRQWQRSDLMILAAKETRLLPLSARFILWAHLDIPARTLLLILLKLPTGASRSMSA</sequence>
<name>A0A316VQZ5_9BASI</name>